<dbReference type="Gene3D" id="3.40.630.30">
    <property type="match status" value="1"/>
</dbReference>
<protein>
    <submittedName>
        <fullName evidence="2">GNAT family N-acetyltransferase</fullName>
    </submittedName>
</protein>
<gene>
    <name evidence="2" type="ORF">LVJ94_50370</name>
</gene>
<dbReference type="CDD" id="cd04301">
    <property type="entry name" value="NAT_SF"/>
    <property type="match status" value="1"/>
</dbReference>
<keyword evidence="3" id="KW-1185">Reference proteome</keyword>
<dbReference type="Proteomes" id="UP001374803">
    <property type="component" value="Chromosome"/>
</dbReference>
<accession>A0ABZ2L2L8</accession>
<dbReference type="RefSeq" id="WP_394834730.1">
    <property type="nucleotide sequence ID" value="NZ_CP089929.1"/>
</dbReference>
<dbReference type="PROSITE" id="PS51186">
    <property type="entry name" value="GNAT"/>
    <property type="match status" value="1"/>
</dbReference>
<feature type="domain" description="N-acetyltransferase" evidence="1">
    <location>
        <begin position="7"/>
        <end position="143"/>
    </location>
</feature>
<evidence type="ECO:0000259" key="1">
    <source>
        <dbReference type="PROSITE" id="PS51186"/>
    </source>
</evidence>
<dbReference type="SUPFAM" id="SSF55729">
    <property type="entry name" value="Acyl-CoA N-acyltransferases (Nat)"/>
    <property type="match status" value="1"/>
</dbReference>
<organism evidence="2 3">
    <name type="scientific">Pendulispora rubella</name>
    <dbReference type="NCBI Taxonomy" id="2741070"/>
    <lineage>
        <taxon>Bacteria</taxon>
        <taxon>Pseudomonadati</taxon>
        <taxon>Myxococcota</taxon>
        <taxon>Myxococcia</taxon>
        <taxon>Myxococcales</taxon>
        <taxon>Sorangiineae</taxon>
        <taxon>Pendulisporaceae</taxon>
        <taxon>Pendulispora</taxon>
    </lineage>
</organism>
<reference evidence="2" key="1">
    <citation type="submission" date="2021-12" db="EMBL/GenBank/DDBJ databases">
        <title>Discovery of the Pendulisporaceae a myxobacterial family with distinct sporulation behavior and unique specialized metabolism.</title>
        <authorList>
            <person name="Garcia R."/>
            <person name="Popoff A."/>
            <person name="Bader C.D."/>
            <person name="Loehr J."/>
            <person name="Walesch S."/>
            <person name="Walt C."/>
            <person name="Boldt J."/>
            <person name="Bunk B."/>
            <person name="Haeckl F.J.F.P.J."/>
            <person name="Gunesch A.P."/>
            <person name="Birkelbach J."/>
            <person name="Nuebel U."/>
            <person name="Pietschmann T."/>
            <person name="Bach T."/>
            <person name="Mueller R."/>
        </authorList>
    </citation>
    <scope>NUCLEOTIDE SEQUENCE</scope>
    <source>
        <strain evidence="2">MSr11367</strain>
    </source>
</reference>
<dbReference type="Pfam" id="PF00583">
    <property type="entry name" value="Acetyltransf_1"/>
    <property type="match status" value="1"/>
</dbReference>
<proteinExistence type="predicted"/>
<name>A0ABZ2L2L8_9BACT</name>
<dbReference type="EMBL" id="CP089983">
    <property type="protein sequence ID" value="WXB05088.1"/>
    <property type="molecule type" value="Genomic_DNA"/>
</dbReference>
<dbReference type="InterPro" id="IPR016181">
    <property type="entry name" value="Acyl_CoA_acyltransferase"/>
</dbReference>
<evidence type="ECO:0000313" key="2">
    <source>
        <dbReference type="EMBL" id="WXB05088.1"/>
    </source>
</evidence>
<sequence length="149" mass="16498">MSLSVSLNLTDVADEKARTLINDRLDRYNDARTGMSDVTPLDVHIVDEATGEVIGGLVGRTSLGVFFVDYFFVPESLRRQGHGKRALAMAEAEAVRRGCAKAVLFTMMIHAPEFYENAGYEVFGRIESLPPGNARLFMRKELSSRGANR</sequence>
<dbReference type="InterPro" id="IPR000182">
    <property type="entry name" value="GNAT_dom"/>
</dbReference>
<evidence type="ECO:0000313" key="3">
    <source>
        <dbReference type="Proteomes" id="UP001374803"/>
    </source>
</evidence>